<accession>A0A3S4AYP3</accession>
<organism evidence="8 9">
    <name type="scientific">Thermothielavioides terrestris</name>
    <dbReference type="NCBI Taxonomy" id="2587410"/>
    <lineage>
        <taxon>Eukaryota</taxon>
        <taxon>Fungi</taxon>
        <taxon>Dikarya</taxon>
        <taxon>Ascomycota</taxon>
        <taxon>Pezizomycotina</taxon>
        <taxon>Sordariomycetes</taxon>
        <taxon>Sordariomycetidae</taxon>
        <taxon>Sordariales</taxon>
        <taxon>Chaetomiaceae</taxon>
        <taxon>Thermothielavioides</taxon>
    </lineage>
</organism>
<comment type="subcellular location">
    <subcellularLocation>
        <location evidence="1">Membrane</location>
        <topology evidence="1">Multi-pass membrane protein</topology>
    </subcellularLocation>
</comment>
<evidence type="ECO:0000256" key="5">
    <source>
        <dbReference type="ARBA" id="ARBA00038359"/>
    </source>
</evidence>
<dbReference type="PANTHER" id="PTHR33048:SF47">
    <property type="entry name" value="INTEGRAL MEMBRANE PROTEIN-RELATED"/>
    <property type="match status" value="1"/>
</dbReference>
<protein>
    <submittedName>
        <fullName evidence="8">E4f1f433-fe52-4170-a806-b7da04a233c0</fullName>
    </submittedName>
</protein>
<evidence type="ECO:0000256" key="6">
    <source>
        <dbReference type="SAM" id="Phobius"/>
    </source>
</evidence>
<dbReference type="PANTHER" id="PTHR33048">
    <property type="entry name" value="PTH11-LIKE INTEGRAL MEMBRANE PROTEIN (AFU_ORTHOLOGUE AFUA_5G11245)"/>
    <property type="match status" value="1"/>
</dbReference>
<dbReference type="Proteomes" id="UP000289323">
    <property type="component" value="Unassembled WGS sequence"/>
</dbReference>
<dbReference type="AlphaFoldDB" id="A0A3S4AYP3"/>
<keyword evidence="2 6" id="KW-0812">Transmembrane</keyword>
<dbReference type="InterPro" id="IPR052337">
    <property type="entry name" value="SAT4-like"/>
</dbReference>
<evidence type="ECO:0000256" key="2">
    <source>
        <dbReference type="ARBA" id="ARBA00022692"/>
    </source>
</evidence>
<reference evidence="8 9" key="1">
    <citation type="submission" date="2018-04" db="EMBL/GenBank/DDBJ databases">
        <authorList>
            <person name="Huttner S."/>
            <person name="Dainat J."/>
        </authorList>
    </citation>
    <scope>NUCLEOTIDE SEQUENCE [LARGE SCALE GENOMIC DNA]</scope>
</reference>
<dbReference type="GO" id="GO:0016020">
    <property type="term" value="C:membrane"/>
    <property type="evidence" value="ECO:0007669"/>
    <property type="project" value="UniProtKB-SubCell"/>
</dbReference>
<feature type="domain" description="Rhodopsin" evidence="7">
    <location>
        <begin position="11"/>
        <end position="256"/>
    </location>
</feature>
<keyword evidence="3 6" id="KW-1133">Transmembrane helix</keyword>
<evidence type="ECO:0000256" key="3">
    <source>
        <dbReference type="ARBA" id="ARBA00022989"/>
    </source>
</evidence>
<evidence type="ECO:0000313" key="8">
    <source>
        <dbReference type="EMBL" id="SPQ26497.1"/>
    </source>
</evidence>
<keyword evidence="4 6" id="KW-0472">Membrane</keyword>
<feature type="transmembrane region" description="Helical" evidence="6">
    <location>
        <begin position="71"/>
        <end position="95"/>
    </location>
</feature>
<feature type="transmembrane region" description="Helical" evidence="6">
    <location>
        <begin position="227"/>
        <end position="251"/>
    </location>
</feature>
<evidence type="ECO:0000259" key="7">
    <source>
        <dbReference type="Pfam" id="PF20684"/>
    </source>
</evidence>
<name>A0A3S4AYP3_9PEZI</name>
<evidence type="ECO:0000256" key="4">
    <source>
        <dbReference type="ARBA" id="ARBA00023136"/>
    </source>
</evidence>
<feature type="transmembrane region" description="Helical" evidence="6">
    <location>
        <begin position="190"/>
        <end position="207"/>
    </location>
</feature>
<evidence type="ECO:0000313" key="9">
    <source>
        <dbReference type="Proteomes" id="UP000289323"/>
    </source>
</evidence>
<dbReference type="InterPro" id="IPR049326">
    <property type="entry name" value="Rhodopsin_dom_fungi"/>
</dbReference>
<dbReference type="Pfam" id="PF20684">
    <property type="entry name" value="Fung_rhodopsin"/>
    <property type="match status" value="1"/>
</dbReference>
<proteinExistence type="inferred from homology"/>
<feature type="transmembrane region" description="Helical" evidence="6">
    <location>
        <begin position="157"/>
        <end position="178"/>
    </location>
</feature>
<evidence type="ECO:0000256" key="1">
    <source>
        <dbReference type="ARBA" id="ARBA00004141"/>
    </source>
</evidence>
<feature type="transmembrane region" description="Helical" evidence="6">
    <location>
        <begin position="107"/>
        <end position="128"/>
    </location>
</feature>
<dbReference type="EMBL" id="OUUZ01000018">
    <property type="protein sequence ID" value="SPQ26497.1"/>
    <property type="molecule type" value="Genomic_DNA"/>
</dbReference>
<sequence length="299" mass="32853">MWLLAAAAVTLRVVSRGCILRVRLGATDVFIALPLFGSLVNTVSTGFLVDAGLGRDPSELTAREMRAFLQVIYGSMIVACLSISLTKLSVLLLFLDVLTVTWVRRATYVLVVLAALAALGTTLSSVLLCIPVRKFWDTGGSEDDDRTGHCSDLQVKIYIDAALIAALHFAMFFLPLSVIRQMTLPRRQKVWLYAVFGLGFLYADSLAEPRPFVEGVVALTHHSVYVFTVGIVFWSMMEINIPIIVACMPVLKPLVDNFWPRLLLAPPPDSEVLDSDDRLHPPAISSPARLRGCTEMGHL</sequence>
<comment type="similarity">
    <text evidence="5">Belongs to the SAT4 family.</text>
</comment>
<gene>
    <name evidence="8" type="ORF">TT172_LOCUS8916</name>
</gene>